<keyword evidence="9" id="KW-0486">Methionine biosynthesis</keyword>
<dbReference type="InterPro" id="IPR022697">
    <property type="entry name" value="HDH_short"/>
</dbReference>
<evidence type="ECO:0000256" key="4">
    <source>
        <dbReference type="ARBA" id="ARBA00013213"/>
    </source>
</evidence>
<protein>
    <recommendedName>
        <fullName evidence="5">Homoserine dehydrogenase</fullName>
        <ecNumber evidence="4">1.1.1.3</ecNumber>
    </recommendedName>
</protein>
<dbReference type="SUPFAM" id="SSF55347">
    <property type="entry name" value="Glyceraldehyde-3-phosphate dehydrogenase-like, C-terminal domain"/>
    <property type="match status" value="1"/>
</dbReference>
<dbReference type="GO" id="GO:0050661">
    <property type="term" value="F:NADP binding"/>
    <property type="evidence" value="ECO:0007669"/>
    <property type="project" value="InterPro"/>
</dbReference>
<evidence type="ECO:0000256" key="6">
    <source>
        <dbReference type="ARBA" id="ARBA00022605"/>
    </source>
</evidence>
<feature type="binding site" evidence="11">
    <location>
        <position position="118"/>
    </location>
    <ligand>
        <name>NADPH</name>
        <dbReference type="ChEBI" id="CHEBI:57783"/>
    </ligand>
</feature>
<feature type="active site" description="Proton donor" evidence="10">
    <location>
        <position position="217"/>
    </location>
</feature>
<organism evidence="14 15">
    <name type="scientific">Acidiplasma aeolicum</name>
    <dbReference type="NCBI Taxonomy" id="507754"/>
    <lineage>
        <taxon>Archaea</taxon>
        <taxon>Methanobacteriati</taxon>
        <taxon>Thermoplasmatota</taxon>
        <taxon>Thermoplasmata</taxon>
        <taxon>Thermoplasmatales</taxon>
        <taxon>Ferroplasmaceae</taxon>
        <taxon>Acidiplasma</taxon>
    </lineage>
</organism>
<dbReference type="Proteomes" id="UP000050320">
    <property type="component" value="Unassembled WGS sequence"/>
</dbReference>
<evidence type="ECO:0000256" key="8">
    <source>
        <dbReference type="ARBA" id="ARBA00023002"/>
    </source>
</evidence>
<dbReference type="PANTHER" id="PTHR43331">
    <property type="entry name" value="HOMOSERINE DEHYDROGENASE"/>
    <property type="match status" value="1"/>
</dbReference>
<comment type="caution">
    <text evidence="14">The sequence shown here is derived from an EMBL/GenBank/DDBJ whole genome shotgun (WGS) entry which is preliminary data.</text>
</comment>
<evidence type="ECO:0000256" key="3">
    <source>
        <dbReference type="ARBA" id="ARBA00006753"/>
    </source>
</evidence>
<dbReference type="Pfam" id="PF00742">
    <property type="entry name" value="Homoserine_dh"/>
    <property type="match status" value="1"/>
</dbReference>
<comment type="pathway">
    <text evidence="2">Amino-acid biosynthesis; L-methionine biosynthesis via de novo pathway; L-homoserine from L-aspartate: step 3/3.</text>
</comment>
<feature type="domain" description="Homoserine dehydrogenase catalytic" evidence="12">
    <location>
        <begin position="150"/>
        <end position="324"/>
    </location>
</feature>
<dbReference type="Pfam" id="PF03447">
    <property type="entry name" value="NAD_binding_3"/>
    <property type="match status" value="1"/>
</dbReference>
<dbReference type="EMBL" id="LKBG01000261">
    <property type="protein sequence ID" value="KQB34026.1"/>
    <property type="molecule type" value="Genomic_DNA"/>
</dbReference>
<evidence type="ECO:0000259" key="12">
    <source>
        <dbReference type="Pfam" id="PF00742"/>
    </source>
</evidence>
<name>A0A0Q0VRZ3_9ARCH</name>
<evidence type="ECO:0000256" key="10">
    <source>
        <dbReference type="PIRSR" id="PIRSR036497-1"/>
    </source>
</evidence>
<dbReference type="InterPro" id="IPR036291">
    <property type="entry name" value="NAD(P)-bd_dom_sf"/>
</dbReference>
<dbReference type="Gene3D" id="3.30.360.10">
    <property type="entry name" value="Dihydrodipicolinate Reductase, domain 2"/>
    <property type="match status" value="1"/>
</dbReference>
<dbReference type="AlphaFoldDB" id="A0A0Q0VRZ3"/>
<dbReference type="GO" id="GO:0009088">
    <property type="term" value="P:threonine biosynthetic process"/>
    <property type="evidence" value="ECO:0007669"/>
    <property type="project" value="UniProtKB-UniPathway"/>
</dbReference>
<dbReference type="PIRSF" id="PIRSF036497">
    <property type="entry name" value="HDH_short"/>
    <property type="match status" value="1"/>
</dbReference>
<dbReference type="SUPFAM" id="SSF51735">
    <property type="entry name" value="NAD(P)-binding Rossmann-fold domains"/>
    <property type="match status" value="1"/>
</dbReference>
<sequence>MKVSIIGLGHIGKAVLGILNENKKLFMERYGKSIEVISVSDSKNTVYDKNGLDLEKVLMYKQRNQLGELAENIKFDEIYSLESDVIVDMSPATKDGIAGMKLYTSAFESGKNIVTSNKAPLALHWKEIMEGAYKNKKRILFESSVGGGTPLFNLNSYCLKSSNILEFKGQVSSTINFVLSQLLAGLDFNDAVKTAQNMGIAETDYHDDTNGLDGARKTVIIANALLNKDYTLNDVKYDGIENLKDINYMKESGKIYRVLSHIKNENEITIESKIFELDRKETLACLDSLSMGYLEKTDNNDDITIFEKHDGPLETAAQVVNDLLII</sequence>
<dbReference type="RefSeq" id="WP_055032588.1">
    <property type="nucleotide sequence ID" value="NZ_JBBYJF010000007.1"/>
</dbReference>
<keyword evidence="6" id="KW-0028">Amino-acid biosynthesis</keyword>
<reference evidence="14 15" key="1">
    <citation type="submission" date="2015-09" db="EMBL/GenBank/DDBJ databases">
        <title>Heavy metals and arsenic resistance mechanisms in polyextremophilic archaea of the family Ferroplasmaceae.</title>
        <authorList>
            <person name="Bulaev A.G."/>
            <person name="Kanygina A.V."/>
        </authorList>
    </citation>
    <scope>NUCLEOTIDE SEQUENCE [LARGE SCALE GENOMIC DNA]</scope>
    <source>
        <strain evidence="14 15">VT</strain>
    </source>
</reference>
<gene>
    <name evidence="14" type="ORF">AOG54_05920</name>
</gene>
<keyword evidence="11" id="KW-0521">NADP</keyword>
<proteinExistence type="inferred from homology"/>
<feature type="binding site" evidence="11">
    <location>
        <begin position="7"/>
        <end position="12"/>
    </location>
    <ligand>
        <name>NADP(+)</name>
        <dbReference type="ChEBI" id="CHEBI:58349"/>
    </ligand>
</feature>
<dbReference type="PANTHER" id="PTHR43331:SF1">
    <property type="entry name" value="HOMOSERINE DEHYDROGENASE"/>
    <property type="match status" value="1"/>
</dbReference>
<dbReference type="UniPathway" id="UPA00050">
    <property type="reaction ID" value="UER00063"/>
</dbReference>
<dbReference type="OrthoDB" id="4488at2157"/>
<evidence type="ECO:0000256" key="1">
    <source>
        <dbReference type="ARBA" id="ARBA00005056"/>
    </source>
</evidence>
<evidence type="ECO:0000313" key="15">
    <source>
        <dbReference type="Proteomes" id="UP000050320"/>
    </source>
</evidence>
<evidence type="ECO:0000256" key="9">
    <source>
        <dbReference type="ARBA" id="ARBA00023167"/>
    </source>
</evidence>
<dbReference type="Gene3D" id="3.40.50.720">
    <property type="entry name" value="NAD(P)-binding Rossmann-like Domain"/>
    <property type="match status" value="1"/>
</dbReference>
<dbReference type="UniPathway" id="UPA00051">
    <property type="reaction ID" value="UER00465"/>
</dbReference>
<evidence type="ECO:0000259" key="13">
    <source>
        <dbReference type="Pfam" id="PF03447"/>
    </source>
</evidence>
<keyword evidence="8" id="KW-0560">Oxidoreductase</keyword>
<feature type="binding site" evidence="11">
    <location>
        <position position="202"/>
    </location>
    <ligand>
        <name>L-homoserine</name>
        <dbReference type="ChEBI" id="CHEBI:57476"/>
    </ligand>
</feature>
<evidence type="ECO:0000256" key="2">
    <source>
        <dbReference type="ARBA" id="ARBA00005062"/>
    </source>
</evidence>
<evidence type="ECO:0000256" key="11">
    <source>
        <dbReference type="PIRSR" id="PIRSR036497-2"/>
    </source>
</evidence>
<feature type="domain" description="Aspartate/homoserine dehydrogenase NAD-binding" evidence="13">
    <location>
        <begin position="7"/>
        <end position="142"/>
    </location>
</feature>
<dbReference type="GO" id="GO:0004412">
    <property type="term" value="F:homoserine dehydrogenase activity"/>
    <property type="evidence" value="ECO:0007669"/>
    <property type="project" value="UniProtKB-EC"/>
</dbReference>
<keyword evidence="15" id="KW-1185">Reference proteome</keyword>
<comment type="pathway">
    <text evidence="1">Amino-acid biosynthesis; L-threonine biosynthesis; L-threonine from L-aspartate: step 3/5.</text>
</comment>
<dbReference type="GO" id="GO:0009086">
    <property type="term" value="P:methionine biosynthetic process"/>
    <property type="evidence" value="ECO:0007669"/>
    <property type="project" value="UniProtKB-KW"/>
</dbReference>
<comment type="similarity">
    <text evidence="3">Belongs to the homoserine dehydrogenase family.</text>
</comment>
<keyword evidence="7" id="KW-0791">Threonine biosynthesis</keyword>
<evidence type="ECO:0000256" key="5">
    <source>
        <dbReference type="ARBA" id="ARBA00013376"/>
    </source>
</evidence>
<dbReference type="InterPro" id="IPR005106">
    <property type="entry name" value="Asp/hSer_DH_NAD-bd"/>
</dbReference>
<dbReference type="InterPro" id="IPR001342">
    <property type="entry name" value="HDH_cat"/>
</dbReference>
<evidence type="ECO:0000313" key="14">
    <source>
        <dbReference type="EMBL" id="KQB34026.1"/>
    </source>
</evidence>
<dbReference type="EC" id="1.1.1.3" evidence="4"/>
<evidence type="ECO:0000256" key="7">
    <source>
        <dbReference type="ARBA" id="ARBA00022697"/>
    </source>
</evidence>
<dbReference type="NCBIfam" id="NF005002">
    <property type="entry name" value="PRK06392.1"/>
    <property type="match status" value="1"/>
</dbReference>
<accession>A0A0Q0VRZ3</accession>